<dbReference type="SUPFAM" id="SSF52499">
    <property type="entry name" value="Isochorismatase-like hydrolases"/>
    <property type="match status" value="1"/>
</dbReference>
<dbReference type="OrthoDB" id="9794942at2"/>
<reference evidence="3 4" key="1">
    <citation type="submission" date="2014-09" db="EMBL/GenBank/DDBJ databases">
        <title>Genome sequence of Sinomonas sp. MUSC 117.</title>
        <authorList>
            <person name="Lee L.-H."/>
        </authorList>
    </citation>
    <scope>NUCLEOTIDE SEQUENCE [LARGE SCALE GENOMIC DNA]</scope>
    <source>
        <strain evidence="3 4">MUSC 117</strain>
    </source>
</reference>
<dbReference type="Proteomes" id="UP000030982">
    <property type="component" value="Unassembled WGS sequence"/>
</dbReference>
<protein>
    <submittedName>
        <fullName evidence="3">Hydrolase</fullName>
    </submittedName>
</protein>
<dbReference type="STRING" id="1338436.LK10_07750"/>
<sequence>MTIPALDQKTALVVIDLQNGIVNRPQPPADGSSAPSIPEVVSNSKALADAFRANSLPVVLVNVAGAPAGRNETPRRMPADIPADYFNLIDGLNTSSEDILVTKRSIGAFATTDLDARLRERGVTQLVFTGIATSIGVESTARYAYDLGYNLAFARDAMTDLTAAAHEYAVGTVFPRIGESGTTEEILGLLAERS</sequence>
<keyword evidence="4" id="KW-1185">Reference proteome</keyword>
<keyword evidence="1 3" id="KW-0378">Hydrolase</keyword>
<evidence type="ECO:0000259" key="2">
    <source>
        <dbReference type="Pfam" id="PF00857"/>
    </source>
</evidence>
<gene>
    <name evidence="3" type="ORF">LK10_07750</name>
</gene>
<comment type="caution">
    <text evidence="3">The sequence shown here is derived from an EMBL/GenBank/DDBJ whole genome shotgun (WGS) entry which is preliminary data.</text>
</comment>
<dbReference type="InterPro" id="IPR050272">
    <property type="entry name" value="Isochorismatase-like_hydrls"/>
</dbReference>
<dbReference type="Gene3D" id="3.40.50.850">
    <property type="entry name" value="Isochorismatase-like"/>
    <property type="match status" value="1"/>
</dbReference>
<dbReference type="PANTHER" id="PTHR43540:SF7">
    <property type="entry name" value="ISOCHORISMATASE FAMILY PROTEIN YECD"/>
    <property type="match status" value="1"/>
</dbReference>
<dbReference type="CDD" id="cd00431">
    <property type="entry name" value="cysteine_hydrolases"/>
    <property type="match status" value="1"/>
</dbReference>
<evidence type="ECO:0000313" key="3">
    <source>
        <dbReference type="EMBL" id="KHL03939.1"/>
    </source>
</evidence>
<accession>A0A0B2APM5</accession>
<evidence type="ECO:0000256" key="1">
    <source>
        <dbReference type="ARBA" id="ARBA00022801"/>
    </source>
</evidence>
<organism evidence="3 4">
    <name type="scientific">Sinomonas humi</name>
    <dbReference type="NCBI Taxonomy" id="1338436"/>
    <lineage>
        <taxon>Bacteria</taxon>
        <taxon>Bacillati</taxon>
        <taxon>Actinomycetota</taxon>
        <taxon>Actinomycetes</taxon>
        <taxon>Micrococcales</taxon>
        <taxon>Micrococcaceae</taxon>
        <taxon>Sinomonas</taxon>
    </lineage>
</organism>
<dbReference type="PANTHER" id="PTHR43540">
    <property type="entry name" value="PEROXYUREIDOACRYLATE/UREIDOACRYLATE AMIDOHYDROLASE-RELATED"/>
    <property type="match status" value="1"/>
</dbReference>
<dbReference type="EMBL" id="JTDL01000089">
    <property type="protein sequence ID" value="KHL03939.1"/>
    <property type="molecule type" value="Genomic_DNA"/>
</dbReference>
<dbReference type="RefSeq" id="WP_043121937.1">
    <property type="nucleotide sequence ID" value="NZ_JTDL01000089.1"/>
</dbReference>
<feature type="domain" description="Isochorismatase-like" evidence="2">
    <location>
        <begin position="10"/>
        <end position="185"/>
    </location>
</feature>
<dbReference type="GO" id="GO:0016787">
    <property type="term" value="F:hydrolase activity"/>
    <property type="evidence" value="ECO:0007669"/>
    <property type="project" value="UniProtKB-KW"/>
</dbReference>
<evidence type="ECO:0000313" key="4">
    <source>
        <dbReference type="Proteomes" id="UP000030982"/>
    </source>
</evidence>
<proteinExistence type="predicted"/>
<dbReference type="Pfam" id="PF00857">
    <property type="entry name" value="Isochorismatase"/>
    <property type="match status" value="1"/>
</dbReference>
<dbReference type="InterPro" id="IPR036380">
    <property type="entry name" value="Isochorismatase-like_sf"/>
</dbReference>
<dbReference type="AlphaFoldDB" id="A0A0B2APM5"/>
<name>A0A0B2APM5_9MICC</name>
<dbReference type="InterPro" id="IPR000868">
    <property type="entry name" value="Isochorismatase-like_dom"/>
</dbReference>